<name>A0ABT1JH51_ACTCY</name>
<dbReference type="SUPFAM" id="SSF53822">
    <property type="entry name" value="Periplasmic binding protein-like I"/>
    <property type="match status" value="1"/>
</dbReference>
<dbReference type="Pfam" id="PF00356">
    <property type="entry name" value="LacI"/>
    <property type="match status" value="1"/>
</dbReference>
<protein>
    <submittedName>
        <fullName evidence="5">Transcriptional regulator, LacI family</fullName>
    </submittedName>
</protein>
<organism evidence="5 6">
    <name type="scientific">Actinoalloteichus caeruleus DSM 43889</name>
    <dbReference type="NCBI Taxonomy" id="1120930"/>
    <lineage>
        <taxon>Bacteria</taxon>
        <taxon>Bacillati</taxon>
        <taxon>Actinomycetota</taxon>
        <taxon>Actinomycetes</taxon>
        <taxon>Pseudonocardiales</taxon>
        <taxon>Pseudonocardiaceae</taxon>
        <taxon>Actinoalloteichus</taxon>
        <taxon>Actinoalloteichus cyanogriseus</taxon>
    </lineage>
</organism>
<dbReference type="PROSITE" id="PS00356">
    <property type="entry name" value="HTH_LACI_1"/>
    <property type="match status" value="1"/>
</dbReference>
<dbReference type="CDD" id="cd06267">
    <property type="entry name" value="PBP1_LacI_sugar_binding-like"/>
    <property type="match status" value="1"/>
</dbReference>
<dbReference type="PROSITE" id="PS50932">
    <property type="entry name" value="HTH_LACI_2"/>
    <property type="match status" value="1"/>
</dbReference>
<sequence>MSQRAVVSATLVDVAKAAGVSLATASRVLSGSPRKVREDLRESVVRAAHELNYTANAQAQAMARGRTDVVGLIVHDIADPYFSSIAAGVMRSAEENQLIVTMSSTMRRPEREIQYLSALRGQRARAVVLAGSRVTDRGLVERLSAELEKFQAIGGRVALVSQPRLQVDTVVLENRAGARSLAGALHERGYRRFAVLAGPRNLVTARDRLTGFREGLTRVGAPLAPDHVIHGDFTRDGGYSAAEELLATRAEVDCVFAVNDVMAVGAMVALRDHGVRLPIEVGVAGFDDIATLRDVTPALTTVRVPLERLGATAVDLVLDEQQTDRPRVRRVRGEVVLRDSTPPRSVG</sequence>
<dbReference type="InterPro" id="IPR000843">
    <property type="entry name" value="HTH_LacI"/>
</dbReference>
<dbReference type="RefSeq" id="WP_026418276.1">
    <property type="nucleotide sequence ID" value="NZ_AUBJ02000001.1"/>
</dbReference>
<evidence type="ECO:0000313" key="5">
    <source>
        <dbReference type="EMBL" id="MCP2331825.1"/>
    </source>
</evidence>
<dbReference type="InterPro" id="IPR028082">
    <property type="entry name" value="Peripla_BP_I"/>
</dbReference>
<accession>A0ABT1JH51</accession>
<evidence type="ECO:0000256" key="1">
    <source>
        <dbReference type="ARBA" id="ARBA00023015"/>
    </source>
</evidence>
<gene>
    <name evidence="5" type="ORF">G443_002095</name>
</gene>
<evidence type="ECO:0000256" key="3">
    <source>
        <dbReference type="ARBA" id="ARBA00023163"/>
    </source>
</evidence>
<dbReference type="PANTHER" id="PTHR30146">
    <property type="entry name" value="LACI-RELATED TRANSCRIPTIONAL REPRESSOR"/>
    <property type="match status" value="1"/>
</dbReference>
<dbReference type="Gene3D" id="1.10.260.40">
    <property type="entry name" value="lambda repressor-like DNA-binding domains"/>
    <property type="match status" value="1"/>
</dbReference>
<dbReference type="PANTHER" id="PTHR30146:SF153">
    <property type="entry name" value="LACTOSE OPERON REPRESSOR"/>
    <property type="match status" value="1"/>
</dbReference>
<dbReference type="Gene3D" id="3.40.50.2300">
    <property type="match status" value="2"/>
</dbReference>
<dbReference type="SMART" id="SM00354">
    <property type="entry name" value="HTH_LACI"/>
    <property type="match status" value="1"/>
</dbReference>
<dbReference type="SUPFAM" id="SSF47413">
    <property type="entry name" value="lambda repressor-like DNA-binding domains"/>
    <property type="match status" value="1"/>
</dbReference>
<dbReference type="Proteomes" id="UP000791080">
    <property type="component" value="Unassembled WGS sequence"/>
</dbReference>
<evidence type="ECO:0000259" key="4">
    <source>
        <dbReference type="PROSITE" id="PS50932"/>
    </source>
</evidence>
<comment type="caution">
    <text evidence="5">The sequence shown here is derived from an EMBL/GenBank/DDBJ whole genome shotgun (WGS) entry which is preliminary data.</text>
</comment>
<dbReference type="InterPro" id="IPR010982">
    <property type="entry name" value="Lambda_DNA-bd_dom_sf"/>
</dbReference>
<reference evidence="5 6" key="1">
    <citation type="submission" date="2013-07" db="EMBL/GenBank/DDBJ databases">
        <authorList>
            <consortium name="DOE Joint Genome Institute"/>
            <person name="Reeve W."/>
            <person name="Huntemann M."/>
            <person name="Han J."/>
            <person name="Chen A."/>
            <person name="Kyrpides N."/>
            <person name="Mavromatis K."/>
            <person name="Markowitz V."/>
            <person name="Palaniappan K."/>
            <person name="Ivanova N."/>
            <person name="Schaumberg A."/>
            <person name="Pati A."/>
            <person name="Liolios K."/>
            <person name="Nordberg H.P."/>
            <person name="Cantor M.N."/>
            <person name="Hua S.X."/>
            <person name="Woyke T."/>
        </authorList>
    </citation>
    <scope>NUCLEOTIDE SEQUENCE [LARGE SCALE GENOMIC DNA]</scope>
    <source>
        <strain evidence="5 6">DSM 43889</strain>
    </source>
</reference>
<dbReference type="InterPro" id="IPR001761">
    <property type="entry name" value="Peripla_BP/Lac1_sug-bd_dom"/>
</dbReference>
<keyword evidence="1" id="KW-0805">Transcription regulation</keyword>
<dbReference type="Pfam" id="PF00532">
    <property type="entry name" value="Peripla_BP_1"/>
    <property type="match status" value="1"/>
</dbReference>
<dbReference type="CDD" id="cd01392">
    <property type="entry name" value="HTH_LacI"/>
    <property type="match status" value="1"/>
</dbReference>
<keyword evidence="2" id="KW-0238">DNA-binding</keyword>
<keyword evidence="6" id="KW-1185">Reference proteome</keyword>
<feature type="domain" description="HTH lacI-type" evidence="4">
    <location>
        <begin position="9"/>
        <end position="64"/>
    </location>
</feature>
<reference evidence="5 6" key="2">
    <citation type="submission" date="2022-06" db="EMBL/GenBank/DDBJ databases">
        <title>Genomic Encyclopedia of Type Strains, Phase I: the one thousand microbial genomes (KMG-I) project.</title>
        <authorList>
            <person name="Kyrpides N."/>
        </authorList>
    </citation>
    <scope>NUCLEOTIDE SEQUENCE [LARGE SCALE GENOMIC DNA]</scope>
    <source>
        <strain evidence="5 6">DSM 43889</strain>
    </source>
</reference>
<keyword evidence="3" id="KW-0804">Transcription</keyword>
<evidence type="ECO:0000256" key="2">
    <source>
        <dbReference type="ARBA" id="ARBA00023125"/>
    </source>
</evidence>
<proteinExistence type="predicted"/>
<evidence type="ECO:0000313" key="6">
    <source>
        <dbReference type="Proteomes" id="UP000791080"/>
    </source>
</evidence>
<dbReference type="EMBL" id="AUBJ02000001">
    <property type="protein sequence ID" value="MCP2331825.1"/>
    <property type="molecule type" value="Genomic_DNA"/>
</dbReference>